<feature type="chain" id="PRO_5041589222" evidence="2">
    <location>
        <begin position="24"/>
        <end position="140"/>
    </location>
</feature>
<accession>A0AA41SFI1</accession>
<feature type="signal peptide" evidence="2">
    <location>
        <begin position="1"/>
        <end position="23"/>
    </location>
</feature>
<keyword evidence="1" id="KW-0812">Transmembrane</keyword>
<evidence type="ECO:0000313" key="5">
    <source>
        <dbReference type="Proteomes" id="UP001177140"/>
    </source>
</evidence>
<evidence type="ECO:0000256" key="1">
    <source>
        <dbReference type="SAM" id="Phobius"/>
    </source>
</evidence>
<keyword evidence="1" id="KW-0472">Membrane</keyword>
<keyword evidence="2" id="KW-0732">Signal</keyword>
<reference evidence="3" key="1">
    <citation type="submission" date="2022-03" db="EMBL/GenBank/DDBJ databases">
        <title>A functionally conserved STORR gene fusion in Papaver species that diverged 16.8 million years ago.</title>
        <authorList>
            <person name="Catania T."/>
        </authorList>
    </citation>
    <scope>NUCLEOTIDE SEQUENCE</scope>
    <source>
        <strain evidence="3">S-191538</strain>
    </source>
</reference>
<feature type="transmembrane region" description="Helical" evidence="1">
    <location>
        <begin position="80"/>
        <end position="98"/>
    </location>
</feature>
<dbReference type="AlphaFoldDB" id="A0AA41SFI1"/>
<gene>
    <name evidence="4" type="ORF">MKW94_001488</name>
    <name evidence="3" type="ORF">MKW94_013618</name>
</gene>
<sequence length="140" mass="16253">MLLNQEQFIKVFLFILSLQHVVCRPLFIVSTASALSAREVGFVRLAPSLDVIGYCGGRDVRRVLKCFKYFWRLKMPLLRIAWLFTAIYCHSLVLEMMWKVIWVFKHPKNTGEKEMDALEKIGDTINMFGYSYVNGVSVCH</sequence>
<evidence type="ECO:0000313" key="3">
    <source>
        <dbReference type="EMBL" id="MCL7035637.1"/>
    </source>
</evidence>
<proteinExistence type="predicted"/>
<comment type="caution">
    <text evidence="3">The sequence shown here is derived from an EMBL/GenBank/DDBJ whole genome shotgun (WGS) entry which is preliminary data.</text>
</comment>
<evidence type="ECO:0000256" key="2">
    <source>
        <dbReference type="SAM" id="SignalP"/>
    </source>
</evidence>
<dbReference type="EMBL" id="JAJJMA010159049">
    <property type="protein sequence ID" value="MCL7035637.1"/>
    <property type="molecule type" value="Genomic_DNA"/>
</dbReference>
<dbReference type="Proteomes" id="UP001177140">
    <property type="component" value="Unassembled WGS sequence"/>
</dbReference>
<keyword evidence="1" id="KW-1133">Transmembrane helix</keyword>
<protein>
    <submittedName>
        <fullName evidence="3">Uncharacterized protein</fullName>
    </submittedName>
</protein>
<organism evidence="3 5">
    <name type="scientific">Papaver nudicaule</name>
    <name type="common">Iceland poppy</name>
    <dbReference type="NCBI Taxonomy" id="74823"/>
    <lineage>
        <taxon>Eukaryota</taxon>
        <taxon>Viridiplantae</taxon>
        <taxon>Streptophyta</taxon>
        <taxon>Embryophyta</taxon>
        <taxon>Tracheophyta</taxon>
        <taxon>Spermatophyta</taxon>
        <taxon>Magnoliopsida</taxon>
        <taxon>Ranunculales</taxon>
        <taxon>Papaveraceae</taxon>
        <taxon>Papaveroideae</taxon>
        <taxon>Papaver</taxon>
    </lineage>
</organism>
<keyword evidence="5" id="KW-1185">Reference proteome</keyword>
<evidence type="ECO:0000313" key="4">
    <source>
        <dbReference type="EMBL" id="MCL7045763.1"/>
    </source>
</evidence>
<dbReference type="EMBL" id="JAJJMA010273313">
    <property type="protein sequence ID" value="MCL7045763.1"/>
    <property type="molecule type" value="Genomic_DNA"/>
</dbReference>
<name>A0AA41SFI1_PAPNU</name>